<keyword evidence="8 10" id="KW-0443">Lipid metabolism</keyword>
<comment type="similarity">
    <text evidence="10">Belongs to the LpxB family.</text>
</comment>
<dbReference type="HAMAP" id="MF_00392">
    <property type="entry name" value="LpxB"/>
    <property type="match status" value="1"/>
</dbReference>
<evidence type="ECO:0000256" key="7">
    <source>
        <dbReference type="ARBA" id="ARBA00022679"/>
    </source>
</evidence>
<sequence>METTQLKKRIFISTGEVSGDLQGSLLIEALQRRADSLGLELEILALGGDRMAAAGAKLLGHTSAIGSMGIFESLPYVLPTIRVQRQAKRHLKQYPPDVVVLIDYMGPNLAMCNYLPKHLPGVPVIYYIAPQEWVWAVNSYNTDRIIEATDRILAIFPAEADYFQRKGGNVSWVGHPLVDRLQSAPDRATARHRLGISPDQTVITLLPASRQQELKYLMPTIFEAAQTIQAKIPDVQFLIPLALEKYRQPIEQAIQAYGLQARLLTDTVRKPEPEESVALRAIAAADLAITKSGTVNLEIALLNVPQVVLYKLNPLTGWIAHRILKFAAPYVSPPNLVMMKPIVREFLQFQATPEAIAQESLDLLLNPQRQHTMMQDYAEMRQAVGQPGVCDRAAQEVLAIALGETP</sequence>
<evidence type="ECO:0000256" key="9">
    <source>
        <dbReference type="ARBA" id="ARBA00048975"/>
    </source>
</evidence>
<evidence type="ECO:0000256" key="1">
    <source>
        <dbReference type="ARBA" id="ARBA00002056"/>
    </source>
</evidence>
<dbReference type="GO" id="GO:0008915">
    <property type="term" value="F:lipid-A-disaccharide synthase activity"/>
    <property type="evidence" value="ECO:0007669"/>
    <property type="project" value="UniProtKB-UniRule"/>
</dbReference>
<evidence type="ECO:0000256" key="2">
    <source>
        <dbReference type="ARBA" id="ARBA00012687"/>
    </source>
</evidence>
<dbReference type="Gene3D" id="3.40.50.2000">
    <property type="entry name" value="Glycogen Phosphorylase B"/>
    <property type="match status" value="2"/>
</dbReference>
<dbReference type="GO" id="GO:0009245">
    <property type="term" value="P:lipid A biosynthetic process"/>
    <property type="evidence" value="ECO:0007669"/>
    <property type="project" value="UniProtKB-UniRule"/>
</dbReference>
<evidence type="ECO:0000256" key="4">
    <source>
        <dbReference type="ARBA" id="ARBA00022516"/>
    </source>
</evidence>
<dbReference type="AlphaFoldDB" id="A0A7C3PCU7"/>
<dbReference type="GO" id="GO:0016020">
    <property type="term" value="C:membrane"/>
    <property type="evidence" value="ECO:0007669"/>
    <property type="project" value="GOC"/>
</dbReference>
<name>A0A7C3PCU7_9CYAN</name>
<dbReference type="UniPathway" id="UPA00973"/>
<dbReference type="Pfam" id="PF02684">
    <property type="entry name" value="LpxB"/>
    <property type="match status" value="1"/>
</dbReference>
<proteinExistence type="inferred from homology"/>
<dbReference type="PANTHER" id="PTHR30372">
    <property type="entry name" value="LIPID-A-DISACCHARIDE SYNTHASE"/>
    <property type="match status" value="1"/>
</dbReference>
<dbReference type="PANTHER" id="PTHR30372:SF4">
    <property type="entry name" value="LIPID-A-DISACCHARIDE SYNTHASE, MITOCHONDRIAL-RELATED"/>
    <property type="match status" value="1"/>
</dbReference>
<evidence type="ECO:0000256" key="5">
    <source>
        <dbReference type="ARBA" id="ARBA00022556"/>
    </source>
</evidence>
<dbReference type="EC" id="2.4.1.182" evidence="2 10"/>
<dbReference type="GO" id="GO:0005543">
    <property type="term" value="F:phospholipid binding"/>
    <property type="evidence" value="ECO:0007669"/>
    <property type="project" value="TreeGrafter"/>
</dbReference>
<accession>A0A7C3PCU7</accession>
<evidence type="ECO:0000256" key="10">
    <source>
        <dbReference type="HAMAP-Rule" id="MF_00392"/>
    </source>
</evidence>
<dbReference type="InterPro" id="IPR003835">
    <property type="entry name" value="Glyco_trans_19"/>
</dbReference>
<evidence type="ECO:0000256" key="3">
    <source>
        <dbReference type="ARBA" id="ARBA00020902"/>
    </source>
</evidence>
<keyword evidence="5 10" id="KW-0441">Lipid A biosynthesis</keyword>
<gene>
    <name evidence="10" type="primary">lpxB</name>
    <name evidence="11" type="ORF">ENR64_04355</name>
</gene>
<keyword evidence="7 10" id="KW-0808">Transferase</keyword>
<reference evidence="11" key="1">
    <citation type="journal article" date="2020" name="mSystems">
        <title>Genome- and Community-Level Interaction Insights into Carbon Utilization and Element Cycling Functions of Hydrothermarchaeota in Hydrothermal Sediment.</title>
        <authorList>
            <person name="Zhou Z."/>
            <person name="Liu Y."/>
            <person name="Xu W."/>
            <person name="Pan J."/>
            <person name="Luo Z.H."/>
            <person name="Li M."/>
        </authorList>
    </citation>
    <scope>NUCLEOTIDE SEQUENCE [LARGE SCALE GENOMIC DNA]</scope>
    <source>
        <strain evidence="11">SpSt-418</strain>
    </source>
</reference>
<dbReference type="NCBIfam" id="TIGR00215">
    <property type="entry name" value="lpxB"/>
    <property type="match status" value="1"/>
</dbReference>
<comment type="function">
    <text evidence="1 10">Condensation of UDP-2,3-diacylglucosamine and 2,3-diacylglucosamine-1-phosphate to form lipid A disaccharide, a precursor of lipid A, a phosphorylated glycolipid that anchors the lipopolysaccharide to the outer membrane of the cell.</text>
</comment>
<evidence type="ECO:0000313" key="11">
    <source>
        <dbReference type="EMBL" id="HFM96994.1"/>
    </source>
</evidence>
<protein>
    <recommendedName>
        <fullName evidence="3 10">Lipid-A-disaccharide synthase</fullName>
        <ecNumber evidence="2 10">2.4.1.182</ecNumber>
    </recommendedName>
</protein>
<organism evidence="11">
    <name type="scientific">Oscillatoriales cyanobacterium SpSt-418</name>
    <dbReference type="NCBI Taxonomy" id="2282169"/>
    <lineage>
        <taxon>Bacteria</taxon>
        <taxon>Bacillati</taxon>
        <taxon>Cyanobacteriota</taxon>
        <taxon>Cyanophyceae</taxon>
        <taxon>Oscillatoriophycideae</taxon>
        <taxon>Oscillatoriales</taxon>
    </lineage>
</organism>
<comment type="catalytic activity">
    <reaction evidence="9 10">
        <text>a lipid X + a UDP-2-N,3-O-bis[(3R)-3-hydroxyacyl]-alpha-D-glucosamine = a lipid A disaccharide + UDP + H(+)</text>
        <dbReference type="Rhea" id="RHEA:67828"/>
        <dbReference type="ChEBI" id="CHEBI:15378"/>
        <dbReference type="ChEBI" id="CHEBI:58223"/>
        <dbReference type="ChEBI" id="CHEBI:137748"/>
        <dbReference type="ChEBI" id="CHEBI:176338"/>
        <dbReference type="ChEBI" id="CHEBI:176343"/>
        <dbReference type="EC" id="2.4.1.182"/>
    </reaction>
</comment>
<dbReference type="EMBL" id="DSRU01000049">
    <property type="protein sequence ID" value="HFM96994.1"/>
    <property type="molecule type" value="Genomic_DNA"/>
</dbReference>
<keyword evidence="4 10" id="KW-0444">Lipid biosynthesis</keyword>
<comment type="caution">
    <text evidence="11">The sequence shown here is derived from an EMBL/GenBank/DDBJ whole genome shotgun (WGS) entry which is preliminary data.</text>
</comment>
<evidence type="ECO:0000256" key="8">
    <source>
        <dbReference type="ARBA" id="ARBA00023098"/>
    </source>
</evidence>
<evidence type="ECO:0000256" key="6">
    <source>
        <dbReference type="ARBA" id="ARBA00022676"/>
    </source>
</evidence>
<comment type="pathway">
    <text evidence="10">Bacterial outer membrane biogenesis; LPS lipid A biosynthesis.</text>
</comment>
<dbReference type="SUPFAM" id="SSF53756">
    <property type="entry name" value="UDP-Glycosyltransferase/glycogen phosphorylase"/>
    <property type="match status" value="1"/>
</dbReference>
<keyword evidence="6 10" id="KW-0328">Glycosyltransferase</keyword>